<keyword evidence="1" id="KW-1133">Transmembrane helix</keyword>
<name>A0A4U6DEI0_9BACT</name>
<comment type="caution">
    <text evidence="2">The sequence shown here is derived from an EMBL/GenBank/DDBJ whole genome shotgun (WGS) entry which is preliminary data.</text>
</comment>
<organism evidence="2 3">
    <name type="scientific">Dyadobacter frigoris</name>
    <dbReference type="NCBI Taxonomy" id="2576211"/>
    <lineage>
        <taxon>Bacteria</taxon>
        <taxon>Pseudomonadati</taxon>
        <taxon>Bacteroidota</taxon>
        <taxon>Cytophagia</taxon>
        <taxon>Cytophagales</taxon>
        <taxon>Spirosomataceae</taxon>
        <taxon>Dyadobacter</taxon>
    </lineage>
</organism>
<dbReference type="EMBL" id="SZVO01000003">
    <property type="protein sequence ID" value="TKT92914.1"/>
    <property type="molecule type" value="Genomic_DNA"/>
</dbReference>
<dbReference type="OrthoDB" id="954187at2"/>
<keyword evidence="1" id="KW-0812">Transmembrane</keyword>
<evidence type="ECO:0000256" key="1">
    <source>
        <dbReference type="SAM" id="Phobius"/>
    </source>
</evidence>
<reference evidence="2 3" key="1">
    <citation type="submission" date="2019-05" db="EMBL/GenBank/DDBJ databases">
        <title>Dyadobacter AR-3-8 sp. nov., isolated from arctic soil.</title>
        <authorList>
            <person name="Chaudhary D.K."/>
        </authorList>
    </citation>
    <scope>NUCLEOTIDE SEQUENCE [LARGE SCALE GENOMIC DNA]</scope>
    <source>
        <strain evidence="2 3">AR-3-8</strain>
    </source>
</reference>
<sequence length="129" mass="15179">MKPYSEYSAEELAMENLFIRWVRFPNDPPIRSFWENWMVKYPNKKETIDRARELVLITSEWKPETLSNQDVNSLWDRIRTSLEIIKEREPGDSPQDPLPEILKSNGLILGVISMALLGILCFILLIFIR</sequence>
<proteinExistence type="predicted"/>
<protein>
    <submittedName>
        <fullName evidence="2">Uncharacterized protein</fullName>
    </submittedName>
</protein>
<gene>
    <name evidence="2" type="ORF">FDK13_09020</name>
</gene>
<evidence type="ECO:0000313" key="3">
    <source>
        <dbReference type="Proteomes" id="UP000304900"/>
    </source>
</evidence>
<keyword evidence="1" id="KW-0472">Membrane</keyword>
<dbReference type="AlphaFoldDB" id="A0A4U6DEI0"/>
<feature type="transmembrane region" description="Helical" evidence="1">
    <location>
        <begin position="107"/>
        <end position="128"/>
    </location>
</feature>
<dbReference type="RefSeq" id="WP_137339640.1">
    <property type="nucleotide sequence ID" value="NZ_BSQH01000010.1"/>
</dbReference>
<accession>A0A4U6DEI0</accession>
<dbReference type="Proteomes" id="UP000304900">
    <property type="component" value="Unassembled WGS sequence"/>
</dbReference>
<evidence type="ECO:0000313" key="2">
    <source>
        <dbReference type="EMBL" id="TKT92914.1"/>
    </source>
</evidence>
<keyword evidence="3" id="KW-1185">Reference proteome</keyword>